<keyword evidence="3" id="KW-1185">Reference proteome</keyword>
<accession>A0A2I0AHZ5</accession>
<evidence type="ECO:0000256" key="1">
    <source>
        <dbReference type="SAM" id="MobiDB-lite"/>
    </source>
</evidence>
<organism evidence="2 3">
    <name type="scientific">Apostasia shenzhenica</name>
    <dbReference type="NCBI Taxonomy" id="1088818"/>
    <lineage>
        <taxon>Eukaryota</taxon>
        <taxon>Viridiplantae</taxon>
        <taxon>Streptophyta</taxon>
        <taxon>Embryophyta</taxon>
        <taxon>Tracheophyta</taxon>
        <taxon>Spermatophyta</taxon>
        <taxon>Magnoliopsida</taxon>
        <taxon>Liliopsida</taxon>
        <taxon>Asparagales</taxon>
        <taxon>Orchidaceae</taxon>
        <taxon>Apostasioideae</taxon>
        <taxon>Apostasia</taxon>
    </lineage>
</organism>
<evidence type="ECO:0000313" key="2">
    <source>
        <dbReference type="EMBL" id="PKA55161.1"/>
    </source>
</evidence>
<reference evidence="2 3" key="1">
    <citation type="journal article" date="2017" name="Nature">
        <title>The Apostasia genome and the evolution of orchids.</title>
        <authorList>
            <person name="Zhang G.Q."/>
            <person name="Liu K.W."/>
            <person name="Li Z."/>
            <person name="Lohaus R."/>
            <person name="Hsiao Y.Y."/>
            <person name="Niu S.C."/>
            <person name="Wang J.Y."/>
            <person name="Lin Y.C."/>
            <person name="Xu Q."/>
            <person name="Chen L.J."/>
            <person name="Yoshida K."/>
            <person name="Fujiwara S."/>
            <person name="Wang Z.W."/>
            <person name="Zhang Y.Q."/>
            <person name="Mitsuda N."/>
            <person name="Wang M."/>
            <person name="Liu G.H."/>
            <person name="Pecoraro L."/>
            <person name="Huang H.X."/>
            <person name="Xiao X.J."/>
            <person name="Lin M."/>
            <person name="Wu X.Y."/>
            <person name="Wu W.L."/>
            <person name="Chen Y.Y."/>
            <person name="Chang S.B."/>
            <person name="Sakamoto S."/>
            <person name="Ohme-Takagi M."/>
            <person name="Yagi M."/>
            <person name="Zeng S.J."/>
            <person name="Shen C.Y."/>
            <person name="Yeh C.M."/>
            <person name="Luo Y.B."/>
            <person name="Tsai W.C."/>
            <person name="Van de Peer Y."/>
            <person name="Liu Z.J."/>
        </authorList>
    </citation>
    <scope>NUCLEOTIDE SEQUENCE [LARGE SCALE GENOMIC DNA]</scope>
    <source>
        <strain evidence="3">cv. Shenzhen</strain>
        <tissue evidence="2">Stem</tissue>
    </source>
</reference>
<gene>
    <name evidence="2" type="ORF">AXF42_Ash003798</name>
</gene>
<proteinExistence type="predicted"/>
<protein>
    <submittedName>
        <fullName evidence="2">Uncharacterized protein</fullName>
    </submittedName>
</protein>
<name>A0A2I0AHZ5_9ASPA</name>
<sequence length="79" mass="9323">MESPEPPLRRDRAPAPLRRRHSSPASPPRQLLYRTTHARSPALQRRYDKCCSLQKNVYRLYREQMVLGTIVTTTKLKNY</sequence>
<dbReference type="Proteomes" id="UP000236161">
    <property type="component" value="Unassembled WGS sequence"/>
</dbReference>
<dbReference type="EMBL" id="KZ451980">
    <property type="protein sequence ID" value="PKA55161.1"/>
    <property type="molecule type" value="Genomic_DNA"/>
</dbReference>
<dbReference type="AlphaFoldDB" id="A0A2I0AHZ5"/>
<feature type="region of interest" description="Disordered" evidence="1">
    <location>
        <begin position="1"/>
        <end position="39"/>
    </location>
</feature>
<evidence type="ECO:0000313" key="3">
    <source>
        <dbReference type="Proteomes" id="UP000236161"/>
    </source>
</evidence>